<keyword evidence="2" id="KW-1185">Reference proteome</keyword>
<reference evidence="1 2" key="1">
    <citation type="submission" date="2024-02" db="EMBL/GenBank/DDBJ databases">
        <title>de novo genome assembly of Solanum bulbocastanum strain 11H21.</title>
        <authorList>
            <person name="Hosaka A.J."/>
        </authorList>
    </citation>
    <scope>NUCLEOTIDE SEQUENCE [LARGE SCALE GENOMIC DNA]</scope>
    <source>
        <tissue evidence="1">Young leaves</tissue>
    </source>
</reference>
<sequence>MILWKSLIPHPSLKPRKMGMCLRNQN</sequence>
<protein>
    <submittedName>
        <fullName evidence="1">Uncharacterized protein</fullName>
    </submittedName>
</protein>
<name>A0AAN8TK00_SOLBU</name>
<organism evidence="1 2">
    <name type="scientific">Solanum bulbocastanum</name>
    <name type="common">Wild potato</name>
    <dbReference type="NCBI Taxonomy" id="147425"/>
    <lineage>
        <taxon>Eukaryota</taxon>
        <taxon>Viridiplantae</taxon>
        <taxon>Streptophyta</taxon>
        <taxon>Embryophyta</taxon>
        <taxon>Tracheophyta</taxon>
        <taxon>Spermatophyta</taxon>
        <taxon>Magnoliopsida</taxon>
        <taxon>eudicotyledons</taxon>
        <taxon>Gunneridae</taxon>
        <taxon>Pentapetalae</taxon>
        <taxon>asterids</taxon>
        <taxon>lamiids</taxon>
        <taxon>Solanales</taxon>
        <taxon>Solanaceae</taxon>
        <taxon>Solanoideae</taxon>
        <taxon>Solaneae</taxon>
        <taxon>Solanum</taxon>
    </lineage>
</organism>
<gene>
    <name evidence="1" type="ORF">RDI58_015157</name>
</gene>
<proteinExistence type="predicted"/>
<dbReference type="EMBL" id="JBANQN010000006">
    <property type="protein sequence ID" value="KAK6786632.1"/>
    <property type="molecule type" value="Genomic_DNA"/>
</dbReference>
<comment type="caution">
    <text evidence="1">The sequence shown here is derived from an EMBL/GenBank/DDBJ whole genome shotgun (WGS) entry which is preliminary data.</text>
</comment>
<evidence type="ECO:0000313" key="2">
    <source>
        <dbReference type="Proteomes" id="UP001371456"/>
    </source>
</evidence>
<dbReference type="Proteomes" id="UP001371456">
    <property type="component" value="Unassembled WGS sequence"/>
</dbReference>
<dbReference type="AlphaFoldDB" id="A0AAN8TK00"/>
<accession>A0AAN8TK00</accession>
<evidence type="ECO:0000313" key="1">
    <source>
        <dbReference type="EMBL" id="KAK6786632.1"/>
    </source>
</evidence>